<dbReference type="Proteomes" id="UP000075243">
    <property type="component" value="Chromosome 2"/>
</dbReference>
<proteinExistence type="predicted"/>
<evidence type="ECO:0000313" key="1">
    <source>
        <dbReference type="EMBL" id="KYP72127.1"/>
    </source>
</evidence>
<dbReference type="InterPro" id="IPR012337">
    <property type="entry name" value="RNaseH-like_sf"/>
</dbReference>
<reference evidence="1 2" key="1">
    <citation type="journal article" date="2012" name="Nat. Biotechnol.">
        <title>Draft genome sequence of pigeonpea (Cajanus cajan), an orphan legume crop of resource-poor farmers.</title>
        <authorList>
            <person name="Varshney R.K."/>
            <person name="Chen W."/>
            <person name="Li Y."/>
            <person name="Bharti A.K."/>
            <person name="Saxena R.K."/>
            <person name="Schlueter J.A."/>
            <person name="Donoghue M.T."/>
            <person name="Azam S."/>
            <person name="Fan G."/>
            <person name="Whaley A.M."/>
            <person name="Farmer A.D."/>
            <person name="Sheridan J."/>
            <person name="Iwata A."/>
            <person name="Tuteja R."/>
            <person name="Penmetsa R.V."/>
            <person name="Wu W."/>
            <person name="Upadhyaya H.D."/>
            <person name="Yang S.P."/>
            <person name="Shah T."/>
            <person name="Saxena K.B."/>
            <person name="Michael T."/>
            <person name="McCombie W.R."/>
            <person name="Yang B."/>
            <person name="Zhang G."/>
            <person name="Yang H."/>
            <person name="Wang J."/>
            <person name="Spillane C."/>
            <person name="Cook D.R."/>
            <person name="May G.D."/>
            <person name="Xu X."/>
            <person name="Jackson S.A."/>
        </authorList>
    </citation>
    <scope>NUCLEOTIDE SEQUENCE [LARGE SCALE GENOMIC DNA]</scope>
    <source>
        <strain evidence="2">cv. Asha</strain>
    </source>
</reference>
<gene>
    <name evidence="1" type="ORF">KK1_004710</name>
</gene>
<dbReference type="GO" id="GO:0003676">
    <property type="term" value="F:nucleic acid binding"/>
    <property type="evidence" value="ECO:0007669"/>
    <property type="project" value="InterPro"/>
</dbReference>
<dbReference type="InterPro" id="IPR039537">
    <property type="entry name" value="Retrotran_Ty1/copia-like"/>
</dbReference>
<dbReference type="STRING" id="3821.A0A151TYH6"/>
<sequence length="133" mass="16114">ANDLLELIHIVIYGLIRTSSLYNKKYFKLFIDDFSKMMWVYFLKEKLEVFKIFKKFTNFVEKYNGKHIKVLKSDKEYNSHEFDKFCEDEDIKQNGVSERKNKTIMEMTRSMLKKKGLPNNFWVESVYIAVYIH</sequence>
<dbReference type="PANTHER" id="PTHR42648">
    <property type="entry name" value="TRANSPOSASE, PUTATIVE-RELATED"/>
    <property type="match status" value="1"/>
</dbReference>
<keyword evidence="2" id="KW-1185">Reference proteome</keyword>
<dbReference type="Gramene" id="C.cajan_04593.t">
    <property type="protein sequence ID" value="C.cajan_04593.t"/>
    <property type="gene ID" value="C.cajan_04593"/>
</dbReference>
<accession>A0A151TYH6</accession>
<dbReference type="AlphaFoldDB" id="A0A151TYH6"/>
<dbReference type="OMA" id="AMCTLEN"/>
<dbReference type="EMBL" id="CM003604">
    <property type="protein sequence ID" value="KYP72127.1"/>
    <property type="molecule type" value="Genomic_DNA"/>
</dbReference>
<evidence type="ECO:0000313" key="2">
    <source>
        <dbReference type="Proteomes" id="UP000075243"/>
    </source>
</evidence>
<dbReference type="PANTHER" id="PTHR42648:SF18">
    <property type="entry name" value="RETROTRANSPOSON, UNCLASSIFIED-LIKE PROTEIN"/>
    <property type="match status" value="1"/>
</dbReference>
<feature type="non-terminal residue" evidence="1">
    <location>
        <position position="1"/>
    </location>
</feature>
<dbReference type="Gene3D" id="3.30.420.10">
    <property type="entry name" value="Ribonuclease H-like superfamily/Ribonuclease H"/>
    <property type="match status" value="1"/>
</dbReference>
<name>A0A151TYH6_CAJCA</name>
<dbReference type="InterPro" id="IPR036397">
    <property type="entry name" value="RNaseH_sf"/>
</dbReference>
<protein>
    <submittedName>
        <fullName evidence="1">Retrovirus-related Pol polyprotein from transposon TNT 1-94</fullName>
    </submittedName>
</protein>
<dbReference type="SUPFAM" id="SSF53098">
    <property type="entry name" value="Ribonuclease H-like"/>
    <property type="match status" value="1"/>
</dbReference>
<organism evidence="1 2">
    <name type="scientific">Cajanus cajan</name>
    <name type="common">Pigeon pea</name>
    <name type="synonym">Cajanus indicus</name>
    <dbReference type="NCBI Taxonomy" id="3821"/>
    <lineage>
        <taxon>Eukaryota</taxon>
        <taxon>Viridiplantae</taxon>
        <taxon>Streptophyta</taxon>
        <taxon>Embryophyta</taxon>
        <taxon>Tracheophyta</taxon>
        <taxon>Spermatophyta</taxon>
        <taxon>Magnoliopsida</taxon>
        <taxon>eudicotyledons</taxon>
        <taxon>Gunneridae</taxon>
        <taxon>Pentapetalae</taxon>
        <taxon>rosids</taxon>
        <taxon>fabids</taxon>
        <taxon>Fabales</taxon>
        <taxon>Fabaceae</taxon>
        <taxon>Papilionoideae</taxon>
        <taxon>50 kb inversion clade</taxon>
        <taxon>NPAAA clade</taxon>
        <taxon>indigoferoid/millettioid clade</taxon>
        <taxon>Phaseoleae</taxon>
        <taxon>Cajanus</taxon>
    </lineage>
</organism>